<protein>
    <recommendedName>
        <fullName evidence="8">Lon protease</fullName>
        <ecNumber evidence="8">3.4.21.53</ecNumber>
    </recommendedName>
</protein>
<dbReference type="NCBIfam" id="TIGR00763">
    <property type="entry name" value="lon"/>
    <property type="match status" value="1"/>
</dbReference>
<evidence type="ECO:0000313" key="15">
    <source>
        <dbReference type="EMBL" id="MBF2735224.1"/>
    </source>
</evidence>
<evidence type="ECO:0000256" key="5">
    <source>
        <dbReference type="ARBA" id="ARBA00022825"/>
    </source>
</evidence>
<dbReference type="AlphaFoldDB" id="A0A930UEQ9"/>
<evidence type="ECO:0000256" key="2">
    <source>
        <dbReference type="ARBA" id="ARBA00022670"/>
    </source>
</evidence>
<name>A0A930UEQ9_9GAMM</name>
<dbReference type="PROSITE" id="PS51786">
    <property type="entry name" value="LON_PROTEOLYTIC"/>
    <property type="match status" value="1"/>
</dbReference>
<dbReference type="InterPro" id="IPR003111">
    <property type="entry name" value="Lon_prtase_N"/>
</dbReference>
<evidence type="ECO:0000256" key="12">
    <source>
        <dbReference type="SAM" id="MobiDB-lite"/>
    </source>
</evidence>
<evidence type="ECO:0000256" key="9">
    <source>
        <dbReference type="PIRSR" id="PIRSR001174-1"/>
    </source>
</evidence>
<dbReference type="Pfam" id="PF22667">
    <property type="entry name" value="Lon_lid"/>
    <property type="match status" value="1"/>
</dbReference>
<evidence type="ECO:0000256" key="1">
    <source>
        <dbReference type="ARBA" id="ARBA00004496"/>
    </source>
</evidence>
<feature type="region of interest" description="Disordered" evidence="12">
    <location>
        <begin position="1"/>
        <end position="22"/>
    </location>
</feature>
<comment type="caution">
    <text evidence="15">The sequence shown here is derived from an EMBL/GenBank/DDBJ whole genome shotgun (WGS) entry which is preliminary data.</text>
</comment>
<dbReference type="SMART" id="SM00464">
    <property type="entry name" value="LON"/>
    <property type="match status" value="1"/>
</dbReference>
<sequence length="810" mass="88623">MTDRKKGKMAPEDPAAAADGQAPAPYIPLRDVVIMPGVETKLVVGRPHSVAALAKAQGDGDGLAVFVTQRRGEVDQPRLKDLYSHGCLARIVRDEEGDGGVHAIVVEGFERVEILRLAAGAERSRIECVYRVRPTTGADGAEARELADRLRALLPPQARRVKASDLGRFADLVALDIAGTLGVAGMQGILEASEVSARLRLLLAHCDQERDIDHMAESLLNRSDYDAEAHRREYLQRKAVDIQRSMGEEAAADLEELTRKVEEAGMSAEARAKCGEELARLGTMPSMSPEGSAIRSYLDFMLELPWRERSAGEISLKEARRLLDERHHGLGKVKARILEHIAVQQQVGAGRGSVLCFVGPPGVGKTSLGEVIAAALGRRFARVSLGGIHDESTLRGHRRTYIGSMPGRILKVMAETGVRNPVIMLDEIEKLGRGHNGDPMATLLEIIDPEQNRHFSDHYIEVDFDLSEVMFIATANSMEPMYDALEDRMEFIHLPGYVDGEKIEIARRHLLPRQQEAAGLGGCELEIGDDTLRDLIHSYTFEAGVREFDRCLGRLMRRTVLEQERAGEREAPPQLAIGTAKAREILKAPWLPNDLQREDRPGVVNSLVVMNDMFGDVHQIDGVAIAGDKGVRQTGNMEPMLAQSAETAEAVLRASHARYGLAEDYFDRNGIHVHWPIVDASGDGNSAGLALFVLLVSAANGIPVRMDTAMTGAINLRGEACIVGGLREKLMGACRRGVKRVLFPQIQERELQDVPQEIKEQLELVPVKTVAEVLKHALTRLPAPAKPPARKERRPAPPPGQPPARPPLGA</sequence>
<dbReference type="GO" id="GO:0016887">
    <property type="term" value="F:ATP hydrolysis activity"/>
    <property type="evidence" value="ECO:0007669"/>
    <property type="project" value="InterPro"/>
</dbReference>
<dbReference type="InterPro" id="IPR003593">
    <property type="entry name" value="AAA+_ATPase"/>
</dbReference>
<feature type="domain" description="Lon N-terminal" evidence="14">
    <location>
        <begin position="24"/>
        <end position="210"/>
    </location>
</feature>
<feature type="domain" description="Lon proteolytic" evidence="13">
    <location>
        <begin position="598"/>
        <end position="780"/>
    </location>
</feature>
<organism evidence="15 16">
    <name type="scientific">Candidatus Amphirhobacter heronislandensis</name>
    <dbReference type="NCBI Taxonomy" id="1732024"/>
    <lineage>
        <taxon>Bacteria</taxon>
        <taxon>Pseudomonadati</taxon>
        <taxon>Pseudomonadota</taxon>
        <taxon>Gammaproteobacteria</taxon>
        <taxon>Candidatus Tethybacterales</taxon>
        <taxon>Candidatus Tethybacteraceae</taxon>
        <taxon>Candidatus Amphirhobacter</taxon>
    </lineage>
</organism>
<keyword evidence="4 8" id="KW-0378">Hydrolase</keyword>
<dbReference type="InterPro" id="IPR003959">
    <property type="entry name" value="ATPase_AAA_core"/>
</dbReference>
<dbReference type="Gene3D" id="3.30.230.10">
    <property type="match status" value="1"/>
</dbReference>
<dbReference type="InterPro" id="IPR046336">
    <property type="entry name" value="Lon_prtase_N_sf"/>
</dbReference>
<dbReference type="SUPFAM" id="SSF88697">
    <property type="entry name" value="PUA domain-like"/>
    <property type="match status" value="1"/>
</dbReference>
<dbReference type="Pfam" id="PF02190">
    <property type="entry name" value="LON_substr_bdg"/>
    <property type="match status" value="1"/>
</dbReference>
<dbReference type="InterPro" id="IPR027065">
    <property type="entry name" value="Lon_Prtase"/>
</dbReference>
<proteinExistence type="inferred from homology"/>
<evidence type="ECO:0000256" key="6">
    <source>
        <dbReference type="ARBA" id="ARBA00022840"/>
    </source>
</evidence>
<feature type="binding site" evidence="10">
    <location>
        <begin position="359"/>
        <end position="366"/>
    </location>
    <ligand>
        <name>ATP</name>
        <dbReference type="ChEBI" id="CHEBI:30616"/>
    </ligand>
</feature>
<evidence type="ECO:0000259" key="14">
    <source>
        <dbReference type="PROSITE" id="PS51787"/>
    </source>
</evidence>
<dbReference type="Gene3D" id="2.30.130.40">
    <property type="entry name" value="LON domain-like"/>
    <property type="match status" value="1"/>
</dbReference>
<feature type="active site" evidence="9 11">
    <location>
        <position position="686"/>
    </location>
</feature>
<dbReference type="SUPFAM" id="SSF52540">
    <property type="entry name" value="P-loop containing nucleoside triphosphate hydrolases"/>
    <property type="match status" value="1"/>
</dbReference>
<comment type="subunit">
    <text evidence="8">Homohexamer. Organized in a ring with a central cavity.</text>
</comment>
<feature type="compositionally biased region" description="Low complexity" evidence="12">
    <location>
        <begin position="12"/>
        <end position="22"/>
    </location>
</feature>
<dbReference type="GO" id="GO:0004252">
    <property type="term" value="F:serine-type endopeptidase activity"/>
    <property type="evidence" value="ECO:0007669"/>
    <property type="project" value="UniProtKB-UniRule"/>
</dbReference>
<dbReference type="GO" id="GO:0030163">
    <property type="term" value="P:protein catabolic process"/>
    <property type="evidence" value="ECO:0007669"/>
    <property type="project" value="InterPro"/>
</dbReference>
<dbReference type="PRINTS" id="PR00830">
    <property type="entry name" value="ENDOLAPTASE"/>
</dbReference>
<dbReference type="SUPFAM" id="SSF54211">
    <property type="entry name" value="Ribosomal protein S5 domain 2-like"/>
    <property type="match status" value="1"/>
</dbReference>
<keyword evidence="6 8" id="KW-0067">ATP-binding</keyword>
<dbReference type="PANTHER" id="PTHR10046">
    <property type="entry name" value="ATP DEPENDENT LON PROTEASE FAMILY MEMBER"/>
    <property type="match status" value="1"/>
</dbReference>
<dbReference type="PROSITE" id="PS51787">
    <property type="entry name" value="LON_N"/>
    <property type="match status" value="1"/>
</dbReference>
<dbReference type="Gene3D" id="3.40.50.300">
    <property type="entry name" value="P-loop containing nucleotide triphosphate hydrolases"/>
    <property type="match status" value="1"/>
</dbReference>
<dbReference type="Pfam" id="PF05362">
    <property type="entry name" value="Lon_C"/>
    <property type="match status" value="1"/>
</dbReference>
<reference evidence="15" key="1">
    <citation type="submission" date="2020-10" db="EMBL/GenBank/DDBJ databases">
        <title>An improved Amphimedon queenslandica hologenome assembly reveals how three proteobacterial symbionts can extend the metabolic phenotypic of their marine sponge host.</title>
        <authorList>
            <person name="Degnan B."/>
            <person name="Degnan S."/>
            <person name="Xiang X."/>
        </authorList>
    </citation>
    <scope>NUCLEOTIDE SEQUENCE</scope>
    <source>
        <strain evidence="15">AqS2</strain>
    </source>
</reference>
<dbReference type="CDD" id="cd19500">
    <property type="entry name" value="RecA-like_Lon"/>
    <property type="match status" value="1"/>
</dbReference>
<dbReference type="Proteomes" id="UP000604381">
    <property type="component" value="Unassembled WGS sequence"/>
</dbReference>
<keyword evidence="16" id="KW-1185">Reference proteome</keyword>
<dbReference type="GO" id="GO:0005524">
    <property type="term" value="F:ATP binding"/>
    <property type="evidence" value="ECO:0007669"/>
    <property type="project" value="UniProtKB-KW"/>
</dbReference>
<dbReference type="InterPro" id="IPR015947">
    <property type="entry name" value="PUA-like_sf"/>
</dbReference>
<evidence type="ECO:0000259" key="13">
    <source>
        <dbReference type="PROSITE" id="PS51786"/>
    </source>
</evidence>
<dbReference type="PIRSF" id="PIRSF001174">
    <property type="entry name" value="Lon_proteas"/>
    <property type="match status" value="1"/>
</dbReference>
<dbReference type="InterPro" id="IPR054594">
    <property type="entry name" value="Lon_lid"/>
</dbReference>
<feature type="compositionally biased region" description="Pro residues" evidence="12">
    <location>
        <begin position="796"/>
        <end position="810"/>
    </location>
</feature>
<comment type="subcellular location">
    <subcellularLocation>
        <location evidence="1 8">Cytoplasm</location>
    </subcellularLocation>
</comment>
<dbReference type="Pfam" id="PF00004">
    <property type="entry name" value="AAA"/>
    <property type="match status" value="1"/>
</dbReference>
<dbReference type="FunFam" id="1.20.5.5270:FF:000002">
    <property type="entry name" value="Lon protease homolog"/>
    <property type="match status" value="1"/>
</dbReference>
<comment type="similarity">
    <text evidence="8 11">Belongs to the peptidase S16 family.</text>
</comment>
<dbReference type="InterPro" id="IPR020568">
    <property type="entry name" value="Ribosomal_Su5_D2-typ_SF"/>
</dbReference>
<dbReference type="EMBL" id="JADHEI010000033">
    <property type="protein sequence ID" value="MBF2735224.1"/>
    <property type="molecule type" value="Genomic_DNA"/>
</dbReference>
<feature type="region of interest" description="Disordered" evidence="12">
    <location>
        <begin position="778"/>
        <end position="810"/>
    </location>
</feature>
<comment type="catalytic activity">
    <reaction evidence="7 8 11">
        <text>Hydrolysis of proteins in presence of ATP.</text>
        <dbReference type="EC" id="3.4.21.53"/>
    </reaction>
</comment>
<evidence type="ECO:0000256" key="3">
    <source>
        <dbReference type="ARBA" id="ARBA00022741"/>
    </source>
</evidence>
<evidence type="ECO:0000313" key="16">
    <source>
        <dbReference type="Proteomes" id="UP000604381"/>
    </source>
</evidence>
<keyword evidence="5 8" id="KW-0720">Serine protease</keyword>
<dbReference type="InterPro" id="IPR014721">
    <property type="entry name" value="Ribsml_uS5_D2-typ_fold_subgr"/>
</dbReference>
<gene>
    <name evidence="15" type="primary">lon</name>
    <name evidence="15" type="ORF">ISN26_03950</name>
</gene>
<dbReference type="InterPro" id="IPR008269">
    <property type="entry name" value="Lon_proteolytic"/>
</dbReference>
<dbReference type="GO" id="GO:0005737">
    <property type="term" value="C:cytoplasm"/>
    <property type="evidence" value="ECO:0007669"/>
    <property type="project" value="UniProtKB-SubCell"/>
</dbReference>
<evidence type="ECO:0000256" key="10">
    <source>
        <dbReference type="PIRSR" id="PIRSR001174-2"/>
    </source>
</evidence>
<evidence type="ECO:0000256" key="8">
    <source>
        <dbReference type="PIRNR" id="PIRNR001174"/>
    </source>
</evidence>
<feature type="active site" evidence="9 11">
    <location>
        <position position="729"/>
    </location>
</feature>
<dbReference type="Gene3D" id="1.20.58.1480">
    <property type="match status" value="1"/>
</dbReference>
<dbReference type="EC" id="3.4.21.53" evidence="8"/>
<dbReference type="GO" id="GO:0006508">
    <property type="term" value="P:proteolysis"/>
    <property type="evidence" value="ECO:0007669"/>
    <property type="project" value="UniProtKB-KW"/>
</dbReference>
<keyword evidence="2 8" id="KW-0645">Protease</keyword>
<keyword evidence="8" id="KW-0963">Cytoplasm</keyword>
<evidence type="ECO:0000256" key="11">
    <source>
        <dbReference type="PROSITE-ProRule" id="PRU01122"/>
    </source>
</evidence>
<accession>A0A930UEQ9</accession>
<dbReference type="SMART" id="SM00382">
    <property type="entry name" value="AAA"/>
    <property type="match status" value="1"/>
</dbReference>
<dbReference type="Gene3D" id="1.20.5.5270">
    <property type="match status" value="1"/>
</dbReference>
<dbReference type="Gene3D" id="1.10.8.60">
    <property type="match status" value="1"/>
</dbReference>
<dbReference type="InterPro" id="IPR004815">
    <property type="entry name" value="Lon_bac/euk-typ"/>
</dbReference>
<dbReference type="GO" id="GO:0004176">
    <property type="term" value="F:ATP-dependent peptidase activity"/>
    <property type="evidence" value="ECO:0007669"/>
    <property type="project" value="UniProtKB-UniRule"/>
</dbReference>
<dbReference type="InterPro" id="IPR027417">
    <property type="entry name" value="P-loop_NTPase"/>
</dbReference>
<keyword evidence="3 8" id="KW-0547">Nucleotide-binding</keyword>
<evidence type="ECO:0000256" key="4">
    <source>
        <dbReference type="ARBA" id="ARBA00022801"/>
    </source>
</evidence>
<evidence type="ECO:0000256" key="7">
    <source>
        <dbReference type="ARBA" id="ARBA00050665"/>
    </source>
</evidence>
<dbReference type="FunFam" id="3.40.50.300:FF:000021">
    <property type="entry name" value="Lon protease homolog"/>
    <property type="match status" value="1"/>
</dbReference>